<sequence>MNQKIKFTTDGVRKTTLKKYFNNPDLAPSRNLVNCQRVIRTDDIQQINQHSYHQTCFEMLGCFSIGGNFKAEVIPIIWQWFTSPEWLNITEDHILFGSKKTNFWDMGDGPCGPNSEIFFDFQTEQELPKNATDLDNKRFIEICNLVFPEFYHKKNEYLPLAQKCVDVGAGLERIAMRIIVKQAINKLWKKKKKYRFNATKSYKDYVNKLITPLLIKNTTILDTSAGKGSFFSDREKNGLLLIAGDNDKLAVNYLKENFPHLLIIQKNALIDIKRAEYGIKANQKLIIIGNPPYNDLTSLKARKIKEIYYYLKADYVCVLHPLSYLIKETNFNHLKEFKDNYRLLKSLVVDSKKFSDAKGASFPIAVSLYQLDKKGMDYEYIKNFSFQLENGKQFSLNSFQFLTDLVNKYPKKTFSDEYLNNLFFFTFRDINSIMRNKTFISEANNYSVPIKKDKLKYYAYIDYFKEKFQGTIPFYLRNFDSKKPKKITKTKNIKEFEAHSSKIRVKKRKDIFYQGIPLATRQEKITSDCYFEWQISYDLKETNSKFAELHKLTLNKIKIVDKEENPTGRYIYELSDLLVEILRKGFIDLKYLKKLLKEVQEEKQFIEDELEVSGLILKIEIIIKEKQKAIGIQPMLYLCIPIKLVEEYSEIENNLAESKQKATYLITKNNFQFVIETIRIFALLSKKHQKDIVNILRTILHFKENVK</sequence>
<evidence type="ECO:0000256" key="2">
    <source>
        <dbReference type="ARBA" id="ARBA00013168"/>
    </source>
</evidence>
<dbReference type="Gene3D" id="3.40.50.150">
    <property type="entry name" value="Vaccinia Virus protein VP39"/>
    <property type="match status" value="1"/>
</dbReference>
<keyword evidence="9" id="KW-0030">Aminoacyl-tRNA synthetase</keyword>
<evidence type="ECO:0000256" key="3">
    <source>
        <dbReference type="ARBA" id="ARBA00022555"/>
    </source>
</evidence>
<dbReference type="Proteomes" id="UP000789901">
    <property type="component" value="Unassembled WGS sequence"/>
</dbReference>
<dbReference type="PANTHER" id="PTHR11777">
    <property type="entry name" value="ALANYL-TRNA SYNTHETASE"/>
    <property type="match status" value="1"/>
</dbReference>
<proteinExistence type="inferred from homology"/>
<dbReference type="InterPro" id="IPR002052">
    <property type="entry name" value="DNA_methylase_N6_adenine_CS"/>
</dbReference>
<comment type="caution">
    <text evidence="11">The sequence shown here is derived from an EMBL/GenBank/DDBJ whole genome shotgun (WGS) entry which is preliminary data.</text>
</comment>
<evidence type="ECO:0000256" key="6">
    <source>
        <dbReference type="ARBA" id="ARBA00022840"/>
    </source>
</evidence>
<keyword evidence="4" id="KW-0436">Ligase</keyword>
<evidence type="ECO:0000256" key="4">
    <source>
        <dbReference type="ARBA" id="ARBA00022598"/>
    </source>
</evidence>
<evidence type="ECO:0000259" key="10">
    <source>
        <dbReference type="PROSITE" id="PS50860"/>
    </source>
</evidence>
<organism evidence="11 12">
    <name type="scientific">Gigaspora margarita</name>
    <dbReference type="NCBI Taxonomy" id="4874"/>
    <lineage>
        <taxon>Eukaryota</taxon>
        <taxon>Fungi</taxon>
        <taxon>Fungi incertae sedis</taxon>
        <taxon>Mucoromycota</taxon>
        <taxon>Glomeromycotina</taxon>
        <taxon>Glomeromycetes</taxon>
        <taxon>Diversisporales</taxon>
        <taxon>Gigasporaceae</taxon>
        <taxon>Gigaspora</taxon>
    </lineage>
</organism>
<evidence type="ECO:0000256" key="5">
    <source>
        <dbReference type="ARBA" id="ARBA00022741"/>
    </source>
</evidence>
<dbReference type="EC" id="6.1.1.7" evidence="2"/>
<dbReference type="InterPro" id="IPR045864">
    <property type="entry name" value="aa-tRNA-synth_II/BPL/LPL"/>
</dbReference>
<reference evidence="11 12" key="1">
    <citation type="submission" date="2021-06" db="EMBL/GenBank/DDBJ databases">
        <authorList>
            <person name="Kallberg Y."/>
            <person name="Tangrot J."/>
            <person name="Rosling A."/>
        </authorList>
    </citation>
    <scope>NUCLEOTIDE SEQUENCE [LARGE SCALE GENOMIC DNA]</scope>
    <source>
        <strain evidence="11 12">120-4 pot B 10/14</strain>
    </source>
</reference>
<dbReference type="PROSITE" id="PS50860">
    <property type="entry name" value="AA_TRNA_LIGASE_II_ALA"/>
    <property type="match status" value="1"/>
</dbReference>
<gene>
    <name evidence="11" type="ORF">GMARGA_LOCUS2143</name>
</gene>
<evidence type="ECO:0000313" key="12">
    <source>
        <dbReference type="Proteomes" id="UP000789901"/>
    </source>
</evidence>
<dbReference type="Gene3D" id="3.30.930.10">
    <property type="entry name" value="Bira Bifunctional Protein, Domain 2"/>
    <property type="match status" value="2"/>
</dbReference>
<evidence type="ECO:0000256" key="1">
    <source>
        <dbReference type="ARBA" id="ARBA00008226"/>
    </source>
</evidence>
<keyword evidence="6" id="KW-0067">ATP-binding</keyword>
<keyword evidence="7" id="KW-0694">RNA-binding</keyword>
<dbReference type="EMBL" id="CAJVQB010000644">
    <property type="protein sequence ID" value="CAG8499813.1"/>
    <property type="molecule type" value="Genomic_DNA"/>
</dbReference>
<dbReference type="InterPro" id="IPR018164">
    <property type="entry name" value="Ala-tRNA-synth_IIc_N"/>
</dbReference>
<dbReference type="PROSITE" id="PS00092">
    <property type="entry name" value="N6_MTASE"/>
    <property type="match status" value="1"/>
</dbReference>
<dbReference type="SUPFAM" id="SSF55681">
    <property type="entry name" value="Class II aaRS and biotin synthetases"/>
    <property type="match status" value="1"/>
</dbReference>
<keyword evidence="5" id="KW-0547">Nucleotide-binding</keyword>
<dbReference type="InterPro" id="IPR018576">
    <property type="entry name" value="Restrct_endonuc_II_Pab1"/>
</dbReference>
<feature type="domain" description="Alanyl-transfer RNA synthetases family profile" evidence="10">
    <location>
        <begin position="17"/>
        <end position="175"/>
    </location>
</feature>
<dbReference type="InterPro" id="IPR029063">
    <property type="entry name" value="SAM-dependent_MTases_sf"/>
</dbReference>
<dbReference type="Pfam" id="PF09522">
    <property type="entry name" value="RE_R_Pab1"/>
    <property type="match status" value="1"/>
</dbReference>
<evidence type="ECO:0000256" key="7">
    <source>
        <dbReference type="ARBA" id="ARBA00022884"/>
    </source>
</evidence>
<keyword evidence="8" id="KW-0648">Protein biosynthesis</keyword>
<dbReference type="InterPro" id="IPR018165">
    <property type="entry name" value="Ala-tRNA-synth_IIc_core"/>
</dbReference>
<dbReference type="InterPro" id="IPR050058">
    <property type="entry name" value="Ala-tRNA_ligase"/>
</dbReference>
<keyword evidence="3" id="KW-0820">tRNA-binding</keyword>
<dbReference type="Pfam" id="PF01411">
    <property type="entry name" value="tRNA-synt_2c"/>
    <property type="match status" value="1"/>
</dbReference>
<evidence type="ECO:0000256" key="9">
    <source>
        <dbReference type="ARBA" id="ARBA00023146"/>
    </source>
</evidence>
<evidence type="ECO:0000256" key="8">
    <source>
        <dbReference type="ARBA" id="ARBA00022917"/>
    </source>
</evidence>
<name>A0ABM8W1C9_GIGMA</name>
<comment type="similarity">
    <text evidence="1">Belongs to the class-II aminoacyl-tRNA synthetase family.</text>
</comment>
<accession>A0ABM8W1C9</accession>
<keyword evidence="12" id="KW-1185">Reference proteome</keyword>
<evidence type="ECO:0000313" key="11">
    <source>
        <dbReference type="EMBL" id="CAG8499813.1"/>
    </source>
</evidence>
<protein>
    <recommendedName>
        <fullName evidence="2">alanine--tRNA ligase</fullName>
        <ecNumber evidence="2">6.1.1.7</ecNumber>
    </recommendedName>
</protein>
<dbReference type="SUPFAM" id="SSF53335">
    <property type="entry name" value="S-adenosyl-L-methionine-dependent methyltransferases"/>
    <property type="match status" value="1"/>
</dbReference>
<dbReference type="PANTHER" id="PTHR11777:SF9">
    <property type="entry name" value="ALANINE--TRNA LIGASE, CYTOPLASMIC"/>
    <property type="match status" value="1"/>
</dbReference>